<sequence>MQTRQARVVCRHSVPRRGGTRRRLPLETHALDQLACLLPENWRPPSVAIRDGGLWILSDSTIRTLPAGGQHGPFGELYETTKHPRQSSTSTAPTVWGCIGAVPRVECHRPPGSALPPRALQLVRSGMCCVLENAKLWAAAEIAWSNAEYLRNGLRGPCNVLSAPVDQGKRFSYWFDHSDRVQAGYRAAPLVSTVQMTMSEYLDVCRTGSGMPQQHCLYLQQTILQRKANGGMAPCGGLTGQFANDVEFGIDLPAVLALCEAGAFGPWQRCQLFVGSATVGARSILHFDQYDNLFLQIAGEKRFRIFDPDQTGCLYPYPIHHPFDTRSQVDLDDPASLDRFPRLSEARGSEVILRPGQTLFLPAYWWHEVTSLEPSDSGLNVSVNFWFDVTNRLLHPTRPLIPSMRCELARQLEYLASDCLDDQARYVPTFFRGLLATLETMQKFGSGIAAPCTTSDTTIEAALTTLDSHCPPTIVSTQWRGLFGFVMKKLSLYLEPANVLAFVHDLCHPSRFEMLPLR</sequence>
<keyword evidence="3" id="KW-1185">Reference proteome</keyword>
<comment type="caution">
    <text evidence="2">The sequence shown here is derived from an EMBL/GenBank/DDBJ whole genome shotgun (WGS) entry which is preliminary data.</text>
</comment>
<protein>
    <recommendedName>
        <fullName evidence="1">JmjC domain-containing protein</fullName>
    </recommendedName>
</protein>
<dbReference type="InterPro" id="IPR041667">
    <property type="entry name" value="Cupin_8"/>
</dbReference>
<dbReference type="PROSITE" id="PS51184">
    <property type="entry name" value="JMJC"/>
    <property type="match status" value="1"/>
</dbReference>
<reference evidence="2 3" key="1">
    <citation type="journal article" date="2024" name="Science">
        <title>Giant polyketide synthase enzymes in the biosynthesis of giant marine polyether toxins.</title>
        <authorList>
            <person name="Fallon T.R."/>
            <person name="Shende V.V."/>
            <person name="Wierzbicki I.H."/>
            <person name="Pendleton A.L."/>
            <person name="Watervoot N.F."/>
            <person name="Auber R.P."/>
            <person name="Gonzalez D.J."/>
            <person name="Wisecaver J.H."/>
            <person name="Moore B.S."/>
        </authorList>
    </citation>
    <scope>NUCLEOTIDE SEQUENCE [LARGE SCALE GENOMIC DNA]</scope>
    <source>
        <strain evidence="2 3">12B1</strain>
    </source>
</reference>
<dbReference type="Proteomes" id="UP001515480">
    <property type="component" value="Unassembled WGS sequence"/>
</dbReference>
<dbReference type="PANTHER" id="PTHR12461:SF105">
    <property type="entry name" value="HYPOXIA-INDUCIBLE FACTOR 1-ALPHA INHIBITOR"/>
    <property type="match status" value="1"/>
</dbReference>
<dbReference type="InterPro" id="IPR014710">
    <property type="entry name" value="RmlC-like_jellyroll"/>
</dbReference>
<dbReference type="SUPFAM" id="SSF51197">
    <property type="entry name" value="Clavaminate synthase-like"/>
    <property type="match status" value="1"/>
</dbReference>
<evidence type="ECO:0000313" key="3">
    <source>
        <dbReference type="Proteomes" id="UP001515480"/>
    </source>
</evidence>
<gene>
    <name evidence="2" type="ORF">AB1Y20_023153</name>
</gene>
<name>A0AB34JEL8_PRYPA</name>
<proteinExistence type="predicted"/>
<evidence type="ECO:0000313" key="2">
    <source>
        <dbReference type="EMBL" id="KAL1519642.1"/>
    </source>
</evidence>
<evidence type="ECO:0000259" key="1">
    <source>
        <dbReference type="PROSITE" id="PS51184"/>
    </source>
</evidence>
<accession>A0AB34JEL8</accession>
<dbReference type="Gene3D" id="2.60.120.10">
    <property type="entry name" value="Jelly Rolls"/>
    <property type="match status" value="1"/>
</dbReference>
<dbReference type="Pfam" id="PF13621">
    <property type="entry name" value="Cupin_8"/>
    <property type="match status" value="1"/>
</dbReference>
<dbReference type="AlphaFoldDB" id="A0AB34JEL8"/>
<organism evidence="2 3">
    <name type="scientific">Prymnesium parvum</name>
    <name type="common">Toxic golden alga</name>
    <dbReference type="NCBI Taxonomy" id="97485"/>
    <lineage>
        <taxon>Eukaryota</taxon>
        <taxon>Haptista</taxon>
        <taxon>Haptophyta</taxon>
        <taxon>Prymnesiophyceae</taxon>
        <taxon>Prymnesiales</taxon>
        <taxon>Prymnesiaceae</taxon>
        <taxon>Prymnesium</taxon>
    </lineage>
</organism>
<feature type="domain" description="JmjC" evidence="1">
    <location>
        <begin position="241"/>
        <end position="402"/>
    </location>
</feature>
<dbReference type="InterPro" id="IPR003347">
    <property type="entry name" value="JmjC_dom"/>
</dbReference>
<dbReference type="EMBL" id="JBGBPQ010000009">
    <property type="protein sequence ID" value="KAL1519642.1"/>
    <property type="molecule type" value="Genomic_DNA"/>
</dbReference>
<dbReference type="SMART" id="SM00558">
    <property type="entry name" value="JmjC"/>
    <property type="match status" value="1"/>
</dbReference>
<dbReference type="PANTHER" id="PTHR12461">
    <property type="entry name" value="HYPOXIA-INDUCIBLE FACTOR 1 ALPHA INHIBITOR-RELATED"/>
    <property type="match status" value="1"/>
</dbReference>